<dbReference type="Pfam" id="PF00011">
    <property type="entry name" value="HSP20"/>
    <property type="match status" value="1"/>
</dbReference>
<dbReference type="EC" id="2.7.11.1" evidence="1"/>
<dbReference type="Gene3D" id="2.60.40.790">
    <property type="match status" value="1"/>
</dbReference>
<dbReference type="CDD" id="cd06464">
    <property type="entry name" value="ACD_sHsps-like"/>
    <property type="match status" value="1"/>
</dbReference>
<evidence type="ECO:0000256" key="2">
    <source>
        <dbReference type="ARBA" id="ARBA00047899"/>
    </source>
</evidence>
<dbReference type="AlphaFoldDB" id="A0A553IBJ7"/>
<evidence type="ECO:0000256" key="6">
    <source>
        <dbReference type="SAM" id="MobiDB-lite"/>
    </source>
</evidence>
<dbReference type="Pfam" id="PF17667">
    <property type="entry name" value="Pkinase_fungal"/>
    <property type="match status" value="1"/>
</dbReference>
<evidence type="ECO:0000259" key="7">
    <source>
        <dbReference type="PROSITE" id="PS01031"/>
    </source>
</evidence>
<feature type="compositionally biased region" description="Basic residues" evidence="6">
    <location>
        <begin position="149"/>
        <end position="164"/>
    </location>
</feature>
<evidence type="ECO:0000256" key="3">
    <source>
        <dbReference type="ARBA" id="ARBA00048679"/>
    </source>
</evidence>
<dbReference type="InterPro" id="IPR008978">
    <property type="entry name" value="HSP20-like_chaperone"/>
</dbReference>
<sequence>MENSNRNQNNNDPAAPFWDFLRSFDTNRQAWPGYGVDNMGSGSHDRFFDAAGSAPSFGFGGAWPPSWGRHMMGGHHRWGDNAGPHHHNRRDDSGDKESNTEKTDASSDTCGGHPTPPPPPAQDPFHPPPPPHGHHPRGPPPPFGPPRGRGGRCGRGGRRHRPPHPGHNGLADLRALLSALPTTLLTQSRSFADQYRAGAASATPNQDDVFMPPVDIFSAEKVYILHVTLPGAMKEDINVSWDGDKVNITGVVHRPGNEELLGALVSSERKVGMFERSIQLPPPGSSENEDVDGYGITAKMENGILIVTVPKVEKDWTEVHKVEIESGLYRSRVFDIHEGLSNFASALLIDKNRRGTKFTLDKAIARQKAIVCRGTTCYTTKDGHVIKFSWGPTKWTSEADHLKLAAKRCVKGVAQLVAYYEVTATQRTRKKLTFKERCKFWDDNLLSNNKRKLVADHKSSRSKRQQTAKSNLAKEVDNQLSISENKNPASPDLRENKSYSCLVIKPAGRIISNFKPPKELLNVLQDAIKAHRSLYLDGRIFHRDISSNNIIITDQAKTGFYGMLVDLDLAEERHSSKRSAANRHNPVHGNRSITGGRPHLTPRSRIVLLRPDLEVKWEIGSFKEIALEKRSRMNGDTFGLILDEFPEALESVKGLCWATRNILFPLFPTIHGHRTMSIGTPEETQTHFISLLSKHLKLLFRVYRDRFIKGLV</sequence>
<comment type="similarity">
    <text evidence="4 5">Belongs to the small heat shock protein (HSP20) family.</text>
</comment>
<evidence type="ECO:0000256" key="4">
    <source>
        <dbReference type="PROSITE-ProRule" id="PRU00285"/>
    </source>
</evidence>
<dbReference type="PANTHER" id="PTHR38248:SF2">
    <property type="entry name" value="FUNK1 11"/>
    <property type="match status" value="1"/>
</dbReference>
<feature type="region of interest" description="Disordered" evidence="6">
    <location>
        <begin position="452"/>
        <end position="494"/>
    </location>
</feature>
<dbReference type="PROSITE" id="PS00109">
    <property type="entry name" value="PROTEIN_KINASE_TYR"/>
    <property type="match status" value="1"/>
</dbReference>
<dbReference type="EMBL" id="VFLP01000005">
    <property type="protein sequence ID" value="TRX97567.1"/>
    <property type="molecule type" value="Genomic_DNA"/>
</dbReference>
<dbReference type="PANTHER" id="PTHR38248">
    <property type="entry name" value="FUNK1 6"/>
    <property type="match status" value="1"/>
</dbReference>
<feature type="compositionally biased region" description="Pro residues" evidence="6">
    <location>
        <begin position="114"/>
        <end position="131"/>
    </location>
</feature>
<evidence type="ECO:0000256" key="5">
    <source>
        <dbReference type="RuleBase" id="RU003616"/>
    </source>
</evidence>
<dbReference type="InterPro" id="IPR008266">
    <property type="entry name" value="Tyr_kinase_AS"/>
</dbReference>
<feature type="domain" description="SHSP" evidence="7">
    <location>
        <begin position="205"/>
        <end position="327"/>
    </location>
</feature>
<feature type="compositionally biased region" description="Polar residues" evidence="6">
    <location>
        <begin position="478"/>
        <end position="488"/>
    </location>
</feature>
<reference evidence="9" key="1">
    <citation type="submission" date="2019-06" db="EMBL/GenBank/DDBJ databases">
        <title>Draft genome sequence of the griseofulvin-producing fungus Xylaria cubensis strain G536.</title>
        <authorList>
            <person name="Mead M.E."/>
            <person name="Raja H.A."/>
            <person name="Steenwyk J.L."/>
            <person name="Knowles S.L."/>
            <person name="Oberlies N.H."/>
            <person name="Rokas A."/>
        </authorList>
    </citation>
    <scope>NUCLEOTIDE SEQUENCE [LARGE SCALE GENOMIC DNA]</scope>
    <source>
        <strain evidence="9">G536</strain>
    </source>
</reference>
<comment type="caution">
    <text evidence="8">The sequence shown here is derived from an EMBL/GenBank/DDBJ whole genome shotgun (WGS) entry which is preliminary data.</text>
</comment>
<name>A0A553IBJ7_9PEZI</name>
<organism evidence="8 9">
    <name type="scientific">Xylaria flabelliformis</name>
    <dbReference type="NCBI Taxonomy" id="2512241"/>
    <lineage>
        <taxon>Eukaryota</taxon>
        <taxon>Fungi</taxon>
        <taxon>Dikarya</taxon>
        <taxon>Ascomycota</taxon>
        <taxon>Pezizomycotina</taxon>
        <taxon>Sordariomycetes</taxon>
        <taxon>Xylariomycetidae</taxon>
        <taxon>Xylariales</taxon>
        <taxon>Xylariaceae</taxon>
        <taxon>Xylaria</taxon>
    </lineage>
</organism>
<dbReference type="PROSITE" id="PS01031">
    <property type="entry name" value="SHSP"/>
    <property type="match status" value="1"/>
</dbReference>
<feature type="region of interest" description="Disordered" evidence="6">
    <location>
        <begin position="577"/>
        <end position="596"/>
    </location>
</feature>
<dbReference type="STRING" id="2512241.A0A553IBJ7"/>
<dbReference type="SUPFAM" id="SSF49764">
    <property type="entry name" value="HSP20-like chaperones"/>
    <property type="match status" value="1"/>
</dbReference>
<dbReference type="OrthoDB" id="5511210at2759"/>
<accession>A0A553IBJ7</accession>
<evidence type="ECO:0000313" key="9">
    <source>
        <dbReference type="Proteomes" id="UP000319160"/>
    </source>
</evidence>
<proteinExistence type="inferred from homology"/>
<feature type="compositionally biased region" description="Basic and acidic residues" evidence="6">
    <location>
        <begin position="89"/>
        <end position="105"/>
    </location>
</feature>
<comment type="catalytic activity">
    <reaction evidence="3">
        <text>L-seryl-[protein] + ATP = O-phospho-L-seryl-[protein] + ADP + H(+)</text>
        <dbReference type="Rhea" id="RHEA:17989"/>
        <dbReference type="Rhea" id="RHEA-COMP:9863"/>
        <dbReference type="Rhea" id="RHEA-COMP:11604"/>
        <dbReference type="ChEBI" id="CHEBI:15378"/>
        <dbReference type="ChEBI" id="CHEBI:29999"/>
        <dbReference type="ChEBI" id="CHEBI:30616"/>
        <dbReference type="ChEBI" id="CHEBI:83421"/>
        <dbReference type="ChEBI" id="CHEBI:456216"/>
        <dbReference type="EC" id="2.7.11.1"/>
    </reaction>
</comment>
<protein>
    <recommendedName>
        <fullName evidence="1">non-specific serine/threonine protein kinase</fullName>
        <ecNumber evidence="1">2.7.11.1</ecNumber>
    </recommendedName>
</protein>
<dbReference type="Proteomes" id="UP000319160">
    <property type="component" value="Unassembled WGS sequence"/>
</dbReference>
<dbReference type="InterPro" id="IPR002068">
    <property type="entry name" value="A-crystallin/Hsp20_dom"/>
</dbReference>
<comment type="catalytic activity">
    <reaction evidence="2">
        <text>L-threonyl-[protein] + ATP = O-phospho-L-threonyl-[protein] + ADP + H(+)</text>
        <dbReference type="Rhea" id="RHEA:46608"/>
        <dbReference type="Rhea" id="RHEA-COMP:11060"/>
        <dbReference type="Rhea" id="RHEA-COMP:11605"/>
        <dbReference type="ChEBI" id="CHEBI:15378"/>
        <dbReference type="ChEBI" id="CHEBI:30013"/>
        <dbReference type="ChEBI" id="CHEBI:30616"/>
        <dbReference type="ChEBI" id="CHEBI:61977"/>
        <dbReference type="ChEBI" id="CHEBI:456216"/>
        <dbReference type="EC" id="2.7.11.1"/>
    </reaction>
</comment>
<dbReference type="GO" id="GO:0004674">
    <property type="term" value="F:protein serine/threonine kinase activity"/>
    <property type="evidence" value="ECO:0007669"/>
    <property type="project" value="UniProtKB-EC"/>
</dbReference>
<gene>
    <name evidence="8" type="ORF">FHL15_001322</name>
</gene>
<evidence type="ECO:0000256" key="1">
    <source>
        <dbReference type="ARBA" id="ARBA00012513"/>
    </source>
</evidence>
<feature type="region of interest" description="Disordered" evidence="6">
    <location>
        <begin position="74"/>
        <end position="170"/>
    </location>
</feature>
<keyword evidence="9" id="KW-1185">Reference proteome</keyword>
<dbReference type="InterPro" id="IPR040976">
    <property type="entry name" value="Pkinase_fungal"/>
</dbReference>
<evidence type="ECO:0000313" key="8">
    <source>
        <dbReference type="EMBL" id="TRX97567.1"/>
    </source>
</evidence>